<dbReference type="NCBIfam" id="TIGR04256">
    <property type="entry name" value="GxxExxY"/>
    <property type="match status" value="1"/>
</dbReference>
<reference evidence="2" key="1">
    <citation type="submission" date="2016-12" db="EMBL/GenBank/DDBJ databases">
        <title>Comparative genomics of four Isosphaeraceae planctomycetes: a common pool of plasmids and glycoside hydrolase genes.</title>
        <authorList>
            <person name="Ivanova A."/>
        </authorList>
    </citation>
    <scope>NUCLEOTIDE SEQUENCE [LARGE SCALE GENOMIC DNA]</scope>
    <source>
        <strain evidence="2">PX4</strain>
    </source>
</reference>
<gene>
    <name evidence="1" type="ORF">BSF38_04321</name>
</gene>
<dbReference type="KEGG" id="pbor:BSF38_04321"/>
<keyword evidence="2" id="KW-1185">Reference proteome</keyword>
<dbReference type="STRING" id="1387353.BSF38_04321"/>
<evidence type="ECO:0000313" key="2">
    <source>
        <dbReference type="Proteomes" id="UP000186309"/>
    </source>
</evidence>
<organism evidence="1 2">
    <name type="scientific">Paludisphaera borealis</name>
    <dbReference type="NCBI Taxonomy" id="1387353"/>
    <lineage>
        <taxon>Bacteria</taxon>
        <taxon>Pseudomonadati</taxon>
        <taxon>Planctomycetota</taxon>
        <taxon>Planctomycetia</taxon>
        <taxon>Isosphaerales</taxon>
        <taxon>Isosphaeraceae</taxon>
        <taxon>Paludisphaera</taxon>
    </lineage>
</organism>
<sequence length="123" mass="13426">MLHEETSGAVIDAAMKVHSILGPGLMESAYEACLAHELRSRGLNVETQVPLPVVYELVRIDAGYRIDMMVAGVIIVEVKAVNEIAPIHKAQLISYLKLSGVRVGLLLNFNVVHLRDGISRLVV</sequence>
<dbReference type="Proteomes" id="UP000186309">
    <property type="component" value="Chromosome"/>
</dbReference>
<name>A0A1U7CV34_9BACT</name>
<protein>
    <recommendedName>
        <fullName evidence="3">GxxExxY protein</fullName>
    </recommendedName>
</protein>
<dbReference type="InterPro" id="IPR026350">
    <property type="entry name" value="GxxExxY"/>
</dbReference>
<dbReference type="Pfam" id="PF13366">
    <property type="entry name" value="PDDEXK_3"/>
    <property type="match status" value="1"/>
</dbReference>
<dbReference type="EMBL" id="CP019082">
    <property type="protein sequence ID" value="APW62768.1"/>
    <property type="molecule type" value="Genomic_DNA"/>
</dbReference>
<proteinExistence type="predicted"/>
<accession>A0A1U7CV34</accession>
<dbReference type="AlphaFoldDB" id="A0A1U7CV34"/>
<evidence type="ECO:0000313" key="1">
    <source>
        <dbReference type="EMBL" id="APW62768.1"/>
    </source>
</evidence>
<dbReference type="OrthoDB" id="9806869at2"/>
<dbReference type="RefSeq" id="WP_076349104.1">
    <property type="nucleotide sequence ID" value="NZ_CP019082.1"/>
</dbReference>
<evidence type="ECO:0008006" key="3">
    <source>
        <dbReference type="Google" id="ProtNLM"/>
    </source>
</evidence>